<dbReference type="EMBL" id="CVRI01000047">
    <property type="protein sequence ID" value="CRK98015.1"/>
    <property type="molecule type" value="Genomic_DNA"/>
</dbReference>
<proteinExistence type="predicted"/>
<dbReference type="AlphaFoldDB" id="A0A1J1ICK4"/>
<name>A0A1J1ICK4_9DIPT</name>
<gene>
    <name evidence="1" type="ORF">CLUMA_CG011384</name>
</gene>
<evidence type="ECO:0000313" key="1">
    <source>
        <dbReference type="EMBL" id="CRK98015.1"/>
    </source>
</evidence>
<dbReference type="Proteomes" id="UP000183832">
    <property type="component" value="Unassembled WGS sequence"/>
</dbReference>
<keyword evidence="2" id="KW-1185">Reference proteome</keyword>
<protein>
    <submittedName>
        <fullName evidence="1">CLUMA_CG011384, isoform A</fullName>
    </submittedName>
</protein>
<reference evidence="1 2" key="1">
    <citation type="submission" date="2015-04" db="EMBL/GenBank/DDBJ databases">
        <authorList>
            <person name="Syromyatnikov M.Y."/>
            <person name="Popov V.N."/>
        </authorList>
    </citation>
    <scope>NUCLEOTIDE SEQUENCE [LARGE SCALE GENOMIC DNA]</scope>
</reference>
<accession>A0A1J1ICK4</accession>
<organism evidence="1 2">
    <name type="scientific">Clunio marinus</name>
    <dbReference type="NCBI Taxonomy" id="568069"/>
    <lineage>
        <taxon>Eukaryota</taxon>
        <taxon>Metazoa</taxon>
        <taxon>Ecdysozoa</taxon>
        <taxon>Arthropoda</taxon>
        <taxon>Hexapoda</taxon>
        <taxon>Insecta</taxon>
        <taxon>Pterygota</taxon>
        <taxon>Neoptera</taxon>
        <taxon>Endopterygota</taxon>
        <taxon>Diptera</taxon>
        <taxon>Nematocera</taxon>
        <taxon>Chironomoidea</taxon>
        <taxon>Chironomidae</taxon>
        <taxon>Clunio</taxon>
    </lineage>
</organism>
<evidence type="ECO:0000313" key="2">
    <source>
        <dbReference type="Proteomes" id="UP000183832"/>
    </source>
</evidence>
<sequence>MSRRSKVYYLRKKFQLPGMNDTILPEPNQSFVTHQLENVERIFFFQVPAQELFNNKLLVLQTLCDKRFIEKILFGICELFNSSQLL</sequence>